<gene>
    <name evidence="1" type="ORF">A3G90_00290</name>
</gene>
<proteinExistence type="predicted"/>
<organism evidence="1 2">
    <name type="scientific">Candidatus Kaiserbacteria bacterium RIFCSPLOWO2_12_FULL_45_26</name>
    <dbReference type="NCBI Taxonomy" id="1798525"/>
    <lineage>
        <taxon>Bacteria</taxon>
        <taxon>Candidatus Kaiseribacteriota</taxon>
    </lineage>
</organism>
<dbReference type="Proteomes" id="UP000177325">
    <property type="component" value="Unassembled WGS sequence"/>
</dbReference>
<evidence type="ECO:0000313" key="2">
    <source>
        <dbReference type="Proteomes" id="UP000177325"/>
    </source>
</evidence>
<dbReference type="AlphaFoldDB" id="A0A1F6FF81"/>
<reference evidence="1 2" key="1">
    <citation type="journal article" date="2016" name="Nat. Commun.">
        <title>Thousands of microbial genomes shed light on interconnected biogeochemical processes in an aquifer system.</title>
        <authorList>
            <person name="Anantharaman K."/>
            <person name="Brown C.T."/>
            <person name="Hug L.A."/>
            <person name="Sharon I."/>
            <person name="Castelle C.J."/>
            <person name="Probst A.J."/>
            <person name="Thomas B.C."/>
            <person name="Singh A."/>
            <person name="Wilkins M.J."/>
            <person name="Karaoz U."/>
            <person name="Brodie E.L."/>
            <person name="Williams K.H."/>
            <person name="Hubbard S.S."/>
            <person name="Banfield J.F."/>
        </authorList>
    </citation>
    <scope>NUCLEOTIDE SEQUENCE [LARGE SCALE GENOMIC DNA]</scope>
</reference>
<dbReference type="EMBL" id="MFMM01000001">
    <property type="protein sequence ID" value="OGG84521.1"/>
    <property type="molecule type" value="Genomic_DNA"/>
</dbReference>
<sequence length="75" mass="8129">MSKTQVVDYAMIPAQMARLQKINESLAALQSERAELIAILSACQVSLNNDLDKLYAEVPVLATIHCPPPPPRIAG</sequence>
<evidence type="ECO:0000313" key="1">
    <source>
        <dbReference type="EMBL" id="OGG84521.1"/>
    </source>
</evidence>
<name>A0A1F6FF81_9BACT</name>
<accession>A0A1F6FF81</accession>
<protein>
    <submittedName>
        <fullName evidence="1">Uncharacterized protein</fullName>
    </submittedName>
</protein>
<comment type="caution">
    <text evidence="1">The sequence shown here is derived from an EMBL/GenBank/DDBJ whole genome shotgun (WGS) entry which is preliminary data.</text>
</comment>